<accession>A0A8S5NPY4</accession>
<dbReference type="EMBL" id="BK015217">
    <property type="protein sequence ID" value="DAD96444.1"/>
    <property type="molecule type" value="Genomic_DNA"/>
</dbReference>
<reference evidence="1" key="1">
    <citation type="journal article" date="2021" name="Proc. Natl. Acad. Sci. U.S.A.">
        <title>A Catalog of Tens of Thousands of Viruses from Human Metagenomes Reveals Hidden Associations with Chronic Diseases.</title>
        <authorList>
            <person name="Tisza M.J."/>
            <person name="Buck C.B."/>
        </authorList>
    </citation>
    <scope>NUCLEOTIDE SEQUENCE</scope>
    <source>
        <strain evidence="1">Ctj3P51</strain>
    </source>
</reference>
<sequence>MLKKLKTKLNDFLFDAAVVSVVILSKIYNRCSKYATKRKYDKINVIYK</sequence>
<proteinExistence type="predicted"/>
<organism evidence="1">
    <name type="scientific">Myoviridae sp. ctj3P51</name>
    <dbReference type="NCBI Taxonomy" id="2826687"/>
    <lineage>
        <taxon>Viruses</taxon>
        <taxon>Duplodnaviria</taxon>
        <taxon>Heunggongvirae</taxon>
        <taxon>Uroviricota</taxon>
        <taxon>Caudoviricetes</taxon>
    </lineage>
</organism>
<name>A0A8S5NPY4_9CAUD</name>
<evidence type="ECO:0000313" key="1">
    <source>
        <dbReference type="EMBL" id="DAD96444.1"/>
    </source>
</evidence>
<protein>
    <submittedName>
        <fullName evidence="1">Uncharacterized protein</fullName>
    </submittedName>
</protein>